<feature type="transmembrane region" description="Helical" evidence="1">
    <location>
        <begin position="6"/>
        <end position="27"/>
    </location>
</feature>
<sequence>MIRKYSSYFSVLNIGFTVIFLIIFSVLKRYMTVKKARSLKNIVNSDALEDYYDAKAGHKALKEHCETGGETLSIDDVMKRWKVK</sequence>
<evidence type="ECO:0000313" key="3">
    <source>
        <dbReference type="Proteomes" id="UP000095464"/>
    </source>
</evidence>
<evidence type="ECO:0000313" key="2">
    <source>
        <dbReference type="EMBL" id="OEK58836.1"/>
    </source>
</evidence>
<evidence type="ECO:0000256" key="1">
    <source>
        <dbReference type="SAM" id="Phobius"/>
    </source>
</evidence>
<keyword evidence="1" id="KW-1133">Transmembrane helix</keyword>
<proteinExistence type="predicted"/>
<accession>A0AAP7LUZ7</accession>
<dbReference type="EMBL" id="LNPX01000005">
    <property type="protein sequence ID" value="OEK58836.1"/>
    <property type="molecule type" value="Genomic_DNA"/>
</dbReference>
<gene>
    <name evidence="2" type="ORF">ASS94_01395</name>
</gene>
<organism evidence="2 3">
    <name type="scientific">Staphylococcus equorum</name>
    <dbReference type="NCBI Taxonomy" id="246432"/>
    <lineage>
        <taxon>Bacteria</taxon>
        <taxon>Bacillati</taxon>
        <taxon>Bacillota</taxon>
        <taxon>Bacilli</taxon>
        <taxon>Bacillales</taxon>
        <taxon>Staphylococcaceae</taxon>
        <taxon>Staphylococcus</taxon>
    </lineage>
</organism>
<keyword evidence="1" id="KW-0472">Membrane</keyword>
<protein>
    <submittedName>
        <fullName evidence="2">Uncharacterized protein</fullName>
    </submittedName>
</protein>
<comment type="caution">
    <text evidence="2">The sequence shown here is derived from an EMBL/GenBank/DDBJ whole genome shotgun (WGS) entry which is preliminary data.</text>
</comment>
<dbReference type="AlphaFoldDB" id="A0AAP7LUZ7"/>
<reference evidence="3" key="1">
    <citation type="submission" date="2015-11" db="EMBL/GenBank/DDBJ databases">
        <title>Genomic diversity of Staphylococcus saprophyticus strains from urinary tract infections, animal surfaces, and fermented foods.</title>
        <authorList>
            <person name="Wolfe B.E."/>
        </authorList>
    </citation>
    <scope>NUCLEOTIDE SEQUENCE [LARGE SCALE GENOMIC DNA]</scope>
    <source>
        <strain evidence="3">738_7</strain>
    </source>
</reference>
<name>A0AAP7LUZ7_9STAP</name>
<dbReference type="RefSeq" id="WP_069854412.1">
    <property type="nucleotide sequence ID" value="NZ_LNPX01000005.1"/>
</dbReference>
<keyword evidence="1" id="KW-0812">Transmembrane</keyword>
<dbReference type="Proteomes" id="UP000095464">
    <property type="component" value="Unassembled WGS sequence"/>
</dbReference>